<dbReference type="AlphaFoldDB" id="A0A3A6PIB0"/>
<keyword evidence="1" id="KW-0472">Membrane</keyword>
<keyword evidence="1" id="KW-0812">Transmembrane</keyword>
<evidence type="ECO:0000313" key="3">
    <source>
        <dbReference type="Proteomes" id="UP000267798"/>
    </source>
</evidence>
<sequence length="88" mass="9763">MPILKKITQSLVTTRLGYSYCVVVLSYPIMLVLLLSMLVYSPEMLFKAIMGASTNLICFPANICSIIIELRTLHNAVSASHGQKGRFQ</sequence>
<dbReference type="EMBL" id="QXQB01000001">
    <property type="protein sequence ID" value="RJX40967.1"/>
    <property type="molecule type" value="Genomic_DNA"/>
</dbReference>
<keyword evidence="1" id="KW-1133">Transmembrane helix</keyword>
<gene>
    <name evidence="2" type="ORF">D3P09_02815</name>
</gene>
<name>A0A3A6PIB0_9BACL</name>
<accession>A0A3A6PIB0</accession>
<evidence type="ECO:0000313" key="2">
    <source>
        <dbReference type="EMBL" id="RJX40967.1"/>
    </source>
</evidence>
<protein>
    <submittedName>
        <fullName evidence="2">Uncharacterized protein</fullName>
    </submittedName>
</protein>
<dbReference type="Proteomes" id="UP000267798">
    <property type="component" value="Unassembled WGS sequence"/>
</dbReference>
<keyword evidence="3" id="KW-1185">Reference proteome</keyword>
<organism evidence="2 3">
    <name type="scientific">Paenibacillus pinisoli</name>
    <dbReference type="NCBI Taxonomy" id="1276110"/>
    <lineage>
        <taxon>Bacteria</taxon>
        <taxon>Bacillati</taxon>
        <taxon>Bacillota</taxon>
        <taxon>Bacilli</taxon>
        <taxon>Bacillales</taxon>
        <taxon>Paenibacillaceae</taxon>
        <taxon>Paenibacillus</taxon>
    </lineage>
</organism>
<evidence type="ECO:0000256" key="1">
    <source>
        <dbReference type="SAM" id="Phobius"/>
    </source>
</evidence>
<reference evidence="2 3" key="1">
    <citation type="submission" date="2018-09" db="EMBL/GenBank/DDBJ databases">
        <title>Paenibacillus aracenensis nov. sp. isolated from a cave in southern Spain.</title>
        <authorList>
            <person name="Jurado V."/>
            <person name="Gutierrez-Patricio S."/>
            <person name="Gonzalez-Pimentel J.L."/>
            <person name="Miller A.Z."/>
            <person name="Laiz L."/>
            <person name="Saiz-Jimenez C."/>
        </authorList>
    </citation>
    <scope>NUCLEOTIDE SEQUENCE [LARGE SCALE GENOMIC DNA]</scope>
    <source>
        <strain evidence="2 3">JCM 19203</strain>
    </source>
</reference>
<feature type="transmembrane region" description="Helical" evidence="1">
    <location>
        <begin position="17"/>
        <end position="40"/>
    </location>
</feature>
<proteinExistence type="predicted"/>
<comment type="caution">
    <text evidence="2">The sequence shown here is derived from an EMBL/GenBank/DDBJ whole genome shotgun (WGS) entry which is preliminary data.</text>
</comment>